<dbReference type="RefSeq" id="WP_198690884.1">
    <property type="nucleotide sequence ID" value="NZ_CAWPUD010000054.1"/>
</dbReference>
<gene>
    <name evidence="5" type="ORF">H8A87_15710</name>
</gene>
<keyword evidence="3" id="KW-0238">DNA-binding</keyword>
<organism evidence="5 6">
    <name type="scientific">Xenorhabdus lircayensis</name>
    <dbReference type="NCBI Taxonomy" id="2763499"/>
    <lineage>
        <taxon>Bacteria</taxon>
        <taxon>Pseudomonadati</taxon>
        <taxon>Pseudomonadota</taxon>
        <taxon>Gammaproteobacteria</taxon>
        <taxon>Enterobacterales</taxon>
        <taxon>Morganellaceae</taxon>
        <taxon>Xenorhabdus</taxon>
    </lineage>
</organism>
<sequence>MKVKLTSQANLSLEGRWDIDYHLPPEEIVKFDPRIVMNVSDVAFIVKEKRDPTKKPDDVFKYIDISCVDVTSGNITSPQELVGEEAPSRARKVVMKDDIIISTCRPTRGAISIVPEEFNDQIASTGFSVIRCKKGKINPMYLQFVLKMESTLEQFRKFSTGSSYPAILDSDVMKTKIPVPNIKEQDKIAEYINREKKNREDSIRAANEKYSNALSMAKNILNTVP</sequence>
<dbReference type="InterPro" id="IPR000055">
    <property type="entry name" value="Restrct_endonuc_typeI_TRD"/>
</dbReference>
<keyword evidence="6" id="KW-1185">Reference proteome</keyword>
<evidence type="ECO:0000313" key="5">
    <source>
        <dbReference type="EMBL" id="MBI6550112.1"/>
    </source>
</evidence>
<protein>
    <submittedName>
        <fullName evidence="5">Restriction endonuclease subunit S</fullName>
    </submittedName>
</protein>
<evidence type="ECO:0000256" key="2">
    <source>
        <dbReference type="ARBA" id="ARBA00022747"/>
    </source>
</evidence>
<dbReference type="InterPro" id="IPR044946">
    <property type="entry name" value="Restrct_endonuc_typeI_TRD_sf"/>
</dbReference>
<keyword evidence="5" id="KW-0378">Hydrolase</keyword>
<dbReference type="Proteomes" id="UP000696184">
    <property type="component" value="Unassembled WGS sequence"/>
</dbReference>
<accession>A0ABS0U8A6</accession>
<feature type="domain" description="Type I restriction modification DNA specificity" evidence="4">
    <location>
        <begin position="37"/>
        <end position="193"/>
    </location>
</feature>
<evidence type="ECO:0000256" key="1">
    <source>
        <dbReference type="ARBA" id="ARBA00010923"/>
    </source>
</evidence>
<dbReference type="GO" id="GO:0004519">
    <property type="term" value="F:endonuclease activity"/>
    <property type="evidence" value="ECO:0007669"/>
    <property type="project" value="UniProtKB-KW"/>
</dbReference>
<evidence type="ECO:0000256" key="3">
    <source>
        <dbReference type="ARBA" id="ARBA00023125"/>
    </source>
</evidence>
<evidence type="ECO:0000259" key="4">
    <source>
        <dbReference type="Pfam" id="PF01420"/>
    </source>
</evidence>
<keyword evidence="5" id="KW-0255">Endonuclease</keyword>
<dbReference type="PANTHER" id="PTHR30408:SF13">
    <property type="entry name" value="TYPE I RESTRICTION ENZYME HINDI SPECIFICITY SUBUNIT"/>
    <property type="match status" value="1"/>
</dbReference>
<comment type="caution">
    <text evidence="5">The sequence shown here is derived from an EMBL/GenBank/DDBJ whole genome shotgun (WGS) entry which is preliminary data.</text>
</comment>
<keyword evidence="5" id="KW-0540">Nuclease</keyword>
<dbReference type="PANTHER" id="PTHR30408">
    <property type="entry name" value="TYPE-1 RESTRICTION ENZYME ECOKI SPECIFICITY PROTEIN"/>
    <property type="match status" value="1"/>
</dbReference>
<name>A0ABS0U8A6_9GAMM</name>
<dbReference type="Pfam" id="PF01420">
    <property type="entry name" value="Methylase_S"/>
    <property type="match status" value="1"/>
</dbReference>
<dbReference type="InterPro" id="IPR052021">
    <property type="entry name" value="Type-I_RS_S_subunit"/>
</dbReference>
<comment type="similarity">
    <text evidence="1">Belongs to the type-I restriction system S methylase family.</text>
</comment>
<dbReference type="SUPFAM" id="SSF116734">
    <property type="entry name" value="DNA methylase specificity domain"/>
    <property type="match status" value="1"/>
</dbReference>
<proteinExistence type="inferred from homology"/>
<evidence type="ECO:0000313" key="6">
    <source>
        <dbReference type="Proteomes" id="UP000696184"/>
    </source>
</evidence>
<dbReference type="EMBL" id="JACOII010000054">
    <property type="protein sequence ID" value="MBI6550112.1"/>
    <property type="molecule type" value="Genomic_DNA"/>
</dbReference>
<reference evidence="5 6" key="1">
    <citation type="submission" date="2020-08" db="EMBL/GenBank/DDBJ databases">
        <title>Description of Xenorhabdus lircayensis sp. nov., the symbiotic bacterium associated with the entomopathogenic nematode Steirnernema unicornum.</title>
        <authorList>
            <person name="Castaneda-Alvarez C."/>
            <person name="Prodan S."/>
            <person name="Zamorano A."/>
            <person name="San-Blas E."/>
            <person name="Aballay E."/>
        </authorList>
    </citation>
    <scope>NUCLEOTIDE SEQUENCE [LARGE SCALE GENOMIC DNA]</scope>
    <source>
        <strain evidence="5 6">VLS</strain>
    </source>
</reference>
<keyword evidence="2" id="KW-0680">Restriction system</keyword>
<dbReference type="Gene3D" id="3.90.220.20">
    <property type="entry name" value="DNA methylase specificity domains"/>
    <property type="match status" value="2"/>
</dbReference>